<dbReference type="AlphaFoldDB" id="F0YKI8"/>
<dbReference type="GO" id="GO:0015979">
    <property type="term" value="P:photosynthesis"/>
    <property type="evidence" value="ECO:0007669"/>
    <property type="project" value="InterPro"/>
</dbReference>
<evidence type="ECO:0000313" key="8">
    <source>
        <dbReference type="Proteomes" id="UP000002729"/>
    </source>
</evidence>
<dbReference type="GO" id="GO:0019898">
    <property type="term" value="C:extrinsic component of membrane"/>
    <property type="evidence" value="ECO:0007669"/>
    <property type="project" value="InterPro"/>
</dbReference>
<dbReference type="Gene3D" id="1.10.150.320">
    <property type="entry name" value="Photosystem II 12 kDa extrinsic protein"/>
    <property type="match status" value="1"/>
</dbReference>
<keyword evidence="6" id="KW-0732">Signal</keyword>
<dbReference type="InterPro" id="IPR010527">
    <property type="entry name" value="PSII_PsbU"/>
</dbReference>
<dbReference type="OrthoDB" id="203347at2759"/>
<dbReference type="GeneID" id="20221180"/>
<organism evidence="8">
    <name type="scientific">Aureococcus anophagefferens</name>
    <name type="common">Harmful bloom alga</name>
    <dbReference type="NCBI Taxonomy" id="44056"/>
    <lineage>
        <taxon>Eukaryota</taxon>
        <taxon>Sar</taxon>
        <taxon>Stramenopiles</taxon>
        <taxon>Ochrophyta</taxon>
        <taxon>Pelagophyceae</taxon>
        <taxon>Pelagomonadales</taxon>
        <taxon>Pelagomonadaceae</taxon>
        <taxon>Aureococcus</taxon>
    </lineage>
</organism>
<reference evidence="7 8" key="1">
    <citation type="journal article" date="2011" name="Proc. Natl. Acad. Sci. U.S.A.">
        <title>Niche of harmful alga Aureococcus anophagefferens revealed through ecogenomics.</title>
        <authorList>
            <person name="Gobler C.J."/>
            <person name="Berry D.L."/>
            <person name="Dyhrman S.T."/>
            <person name="Wilhelm S.W."/>
            <person name="Salamov A."/>
            <person name="Lobanov A.V."/>
            <person name="Zhang Y."/>
            <person name="Collier J.L."/>
            <person name="Wurch L.L."/>
            <person name="Kustka A.B."/>
            <person name="Dill B.D."/>
            <person name="Shah M."/>
            <person name="VerBerkmoes N.C."/>
            <person name="Kuo A."/>
            <person name="Terry A."/>
            <person name="Pangilinan J."/>
            <person name="Lindquist E.A."/>
            <person name="Lucas S."/>
            <person name="Paulsen I.T."/>
            <person name="Hattenrath-Lehmann T.K."/>
            <person name="Talmage S.C."/>
            <person name="Walker E.A."/>
            <person name="Koch F."/>
            <person name="Burson A.M."/>
            <person name="Marcoval M.A."/>
            <person name="Tang Y.Z."/>
            <person name="Lecleir G.R."/>
            <person name="Coyne K.J."/>
            <person name="Berg G.M."/>
            <person name="Bertrand E.M."/>
            <person name="Saito M.A."/>
            <person name="Gladyshev V.N."/>
            <person name="Grigoriev I.V."/>
        </authorList>
    </citation>
    <scope>NUCLEOTIDE SEQUENCE [LARGE SCALE GENOMIC DNA]</scope>
    <source>
        <strain evidence="8">CCMP 1984</strain>
    </source>
</reference>
<dbReference type="Pfam" id="PF06514">
    <property type="entry name" value="PsbU"/>
    <property type="match status" value="1"/>
</dbReference>
<feature type="chain" id="PRO_5003264691" description="Photosystem II 12 kDa extrinsic protein" evidence="6">
    <location>
        <begin position="18"/>
        <end position="137"/>
    </location>
</feature>
<dbReference type="GO" id="GO:0009523">
    <property type="term" value="C:photosystem II"/>
    <property type="evidence" value="ECO:0007669"/>
    <property type="project" value="InterPro"/>
</dbReference>
<dbReference type="Proteomes" id="UP000002729">
    <property type="component" value="Unassembled WGS sequence"/>
</dbReference>
<comment type="subcellular location">
    <subcellularLocation>
        <location evidence="1">Membrane</location>
        <topology evidence="1">Peripheral membrane protein</topology>
    </subcellularLocation>
</comment>
<dbReference type="GO" id="GO:0042549">
    <property type="term" value="P:photosystem II stabilization"/>
    <property type="evidence" value="ECO:0007669"/>
    <property type="project" value="InterPro"/>
</dbReference>
<gene>
    <name evidence="7" type="ORF">AURANDRAFT_32656</name>
</gene>
<evidence type="ECO:0000256" key="4">
    <source>
        <dbReference type="ARBA" id="ARBA00023136"/>
    </source>
</evidence>
<sequence length="137" mass="14415">MARIAALIVALFASASALAPTRRNFLGKVAGAVTGASVAAPALADTDYAGLPYLGGSSKIDINNANIRVYAKLPGMYPGAAGKIASNGPYKSVSDVYNIKGLKDAEKAAIKKYESRFITLEPAPMYVIDRMNNGLYR</sequence>
<dbReference type="SUPFAM" id="SSF81585">
    <property type="entry name" value="PsbU/PolX domain-like"/>
    <property type="match status" value="1"/>
</dbReference>
<dbReference type="EMBL" id="GL833152">
    <property type="protein sequence ID" value="EGB04390.1"/>
    <property type="molecule type" value="Genomic_DNA"/>
</dbReference>
<dbReference type="RefSeq" id="XP_009040947.1">
    <property type="nucleotide sequence ID" value="XM_009042699.1"/>
</dbReference>
<dbReference type="KEGG" id="aaf:AURANDRAFT_32656"/>
<evidence type="ECO:0000313" key="7">
    <source>
        <dbReference type="EMBL" id="EGB04390.1"/>
    </source>
</evidence>
<keyword evidence="4" id="KW-0472">Membrane</keyword>
<dbReference type="NCBIfam" id="NF002708">
    <property type="entry name" value="PRK02515.1"/>
    <property type="match status" value="1"/>
</dbReference>
<dbReference type="eggNOG" id="ENOG502S50I">
    <property type="taxonomic scope" value="Eukaryota"/>
</dbReference>
<dbReference type="InterPro" id="IPR006311">
    <property type="entry name" value="TAT_signal"/>
</dbReference>
<comment type="similarity">
    <text evidence="2">Belongs to the PsbU family.</text>
</comment>
<name>F0YKI8_AURAN</name>
<protein>
    <recommendedName>
        <fullName evidence="5">Photosystem II 12 kDa extrinsic protein</fullName>
    </recommendedName>
</protein>
<accession>F0YKI8</accession>
<evidence type="ECO:0000256" key="5">
    <source>
        <dbReference type="ARBA" id="ARBA00043089"/>
    </source>
</evidence>
<evidence type="ECO:0000256" key="3">
    <source>
        <dbReference type="ARBA" id="ARBA00023078"/>
    </source>
</evidence>
<dbReference type="InParanoid" id="F0YKI8"/>
<dbReference type="OMA" id="ANIRVYA"/>
<evidence type="ECO:0000256" key="1">
    <source>
        <dbReference type="ARBA" id="ARBA00004170"/>
    </source>
</evidence>
<keyword evidence="8" id="KW-1185">Reference proteome</keyword>
<feature type="signal peptide" evidence="6">
    <location>
        <begin position="1"/>
        <end position="17"/>
    </location>
</feature>
<dbReference type="PROSITE" id="PS51318">
    <property type="entry name" value="TAT"/>
    <property type="match status" value="1"/>
</dbReference>
<keyword evidence="3" id="KW-0793">Thylakoid</keyword>
<evidence type="ECO:0000256" key="2">
    <source>
        <dbReference type="ARBA" id="ARBA00010827"/>
    </source>
</evidence>
<proteinExistence type="inferred from homology"/>
<evidence type="ECO:0000256" key="6">
    <source>
        <dbReference type="SAM" id="SignalP"/>
    </source>
</evidence>